<gene>
    <name evidence="1" type="ORF">IAA55_02555</name>
</gene>
<reference evidence="1" key="1">
    <citation type="submission" date="2020-10" db="EMBL/GenBank/DDBJ databases">
        <authorList>
            <person name="Gilroy R."/>
        </authorList>
    </citation>
    <scope>NUCLEOTIDE SEQUENCE</scope>
    <source>
        <strain evidence="1">ChiSjej5B23-6657</strain>
    </source>
</reference>
<evidence type="ECO:0000313" key="1">
    <source>
        <dbReference type="EMBL" id="HIR70144.1"/>
    </source>
</evidence>
<dbReference type="EMBL" id="DVHM01000041">
    <property type="protein sequence ID" value="HIR70144.1"/>
    <property type="molecule type" value="Genomic_DNA"/>
</dbReference>
<organism evidence="1 2">
    <name type="scientific">Candidatus Pullilachnospira gallistercoris</name>
    <dbReference type="NCBI Taxonomy" id="2840911"/>
    <lineage>
        <taxon>Bacteria</taxon>
        <taxon>Bacillati</taxon>
        <taxon>Bacillota</taxon>
        <taxon>Clostridia</taxon>
        <taxon>Lachnospirales</taxon>
        <taxon>Lachnospiraceae</taxon>
        <taxon>Lachnospiraceae incertae sedis</taxon>
        <taxon>Candidatus Pullilachnospira</taxon>
    </lineage>
</organism>
<reference evidence="1" key="2">
    <citation type="journal article" date="2021" name="PeerJ">
        <title>Extensive microbial diversity within the chicken gut microbiome revealed by metagenomics and culture.</title>
        <authorList>
            <person name="Gilroy R."/>
            <person name="Ravi A."/>
            <person name="Getino M."/>
            <person name="Pursley I."/>
            <person name="Horton D.L."/>
            <person name="Alikhan N.F."/>
            <person name="Baker D."/>
            <person name="Gharbi K."/>
            <person name="Hall N."/>
            <person name="Watson M."/>
            <person name="Adriaenssens E.M."/>
            <person name="Foster-Nyarko E."/>
            <person name="Jarju S."/>
            <person name="Secka A."/>
            <person name="Antonio M."/>
            <person name="Oren A."/>
            <person name="Chaudhuri R.R."/>
            <person name="La Ragione R."/>
            <person name="Hildebrand F."/>
            <person name="Pallen M.J."/>
        </authorList>
    </citation>
    <scope>NUCLEOTIDE SEQUENCE</scope>
    <source>
        <strain evidence="1">ChiSjej5B23-6657</strain>
    </source>
</reference>
<dbReference type="AlphaFoldDB" id="A0A9D1JAM9"/>
<proteinExistence type="predicted"/>
<comment type="caution">
    <text evidence="1">The sequence shown here is derived from an EMBL/GenBank/DDBJ whole genome shotgun (WGS) entry which is preliminary data.</text>
</comment>
<dbReference type="Proteomes" id="UP000823912">
    <property type="component" value="Unassembled WGS sequence"/>
</dbReference>
<sequence>MFDYVFNGSMTLMMGWLEDPKGLSADEFSRRMERLGHYSLLAVAEF</sequence>
<accession>A0A9D1JAM9</accession>
<evidence type="ECO:0000313" key="2">
    <source>
        <dbReference type="Proteomes" id="UP000823912"/>
    </source>
</evidence>
<name>A0A9D1JAM9_9FIRM</name>
<protein>
    <submittedName>
        <fullName evidence="1">Uncharacterized protein</fullName>
    </submittedName>
</protein>